<name>A0A1M6R4I8_PSETH</name>
<dbReference type="RefSeq" id="WP_159444873.1">
    <property type="nucleotide sequence ID" value="NZ_CALGVN010000026.1"/>
</dbReference>
<reference evidence="1 2" key="1">
    <citation type="submission" date="2016-11" db="EMBL/GenBank/DDBJ databases">
        <authorList>
            <person name="Jaros S."/>
            <person name="Januszkiewicz K."/>
            <person name="Wedrychowicz H."/>
        </authorList>
    </citation>
    <scope>NUCLEOTIDE SEQUENCE [LARGE SCALE GENOMIC DNA]</scope>
    <source>
        <strain evidence="1 2">DSM 43832</strain>
    </source>
</reference>
<proteinExistence type="predicted"/>
<keyword evidence="2" id="KW-1185">Reference proteome</keyword>
<accession>A0A1M6R4I8</accession>
<gene>
    <name evidence="1" type="ORF">SAMN05443637_104178</name>
</gene>
<dbReference type="Proteomes" id="UP000184363">
    <property type="component" value="Unassembled WGS sequence"/>
</dbReference>
<protein>
    <submittedName>
        <fullName evidence="1">Uncharacterized protein</fullName>
    </submittedName>
</protein>
<dbReference type="EMBL" id="FRAP01000004">
    <property type="protein sequence ID" value="SHK27353.1"/>
    <property type="molecule type" value="Genomic_DNA"/>
</dbReference>
<dbReference type="AlphaFoldDB" id="A0A1M6R4I8"/>
<sequence>MSNDVDEAGDYSYDLAQEARTAIIPAQRRRVSLESLRGIPFDLDYDSDYGYDQAHQG</sequence>
<dbReference type="STRING" id="1848.SAMN05443637_104178"/>
<evidence type="ECO:0000313" key="1">
    <source>
        <dbReference type="EMBL" id="SHK27353.1"/>
    </source>
</evidence>
<dbReference type="OrthoDB" id="3577576at2"/>
<organism evidence="1 2">
    <name type="scientific">Pseudonocardia thermophila</name>
    <dbReference type="NCBI Taxonomy" id="1848"/>
    <lineage>
        <taxon>Bacteria</taxon>
        <taxon>Bacillati</taxon>
        <taxon>Actinomycetota</taxon>
        <taxon>Actinomycetes</taxon>
        <taxon>Pseudonocardiales</taxon>
        <taxon>Pseudonocardiaceae</taxon>
        <taxon>Pseudonocardia</taxon>
    </lineage>
</organism>
<evidence type="ECO:0000313" key="2">
    <source>
        <dbReference type="Proteomes" id="UP000184363"/>
    </source>
</evidence>